<sequence length="588" mass="67272">MGASGSHVEKLIARSVEFDPMSSCCLPTKHCKTAQHQSQKFLARISRIKQLDESCHMEKKILKQNKNVPIGRSSSPTRKETCYHCEHQHRERCCLYAEDSESTDDLLGYPRWKSYLEHTDIIPAEYDLLPEAVSAGTTPNWFPTATTTITPTIPTHLSTPQKTNDSRRSLDRSPSQVFYYLTVLDELDNDLEVPAEQRPTPYQLYMQQQQLHGVDGQFPHVVIWTPPAGKTSTPRKVAIRTSPEAVTASPVQRVAPPPVLRSLKPKQLNVVKSYKRLVRIKNSSQTMGIIQTRDEIPYNGLPAHRMYDSCVSANEASLILKEASYHEGMPNEYPRTRLSRSLKKTCRRDHTLNNTAVNESFSKGAFSGVIEQAEEEFFMEQLLFRVRKYRPMGRKSSPTRRRCFHCDHGHAAKCCLYIGDRYADKDGYAQWKHHLEKDPIRLGRFPRIPEAVSGAATPIWFPRDSPRTWDGIRRRLVEQNKPAPALSLRRFFFPLLIPGSRERVLNRLIKKATPRQRYFKKLRDQRRKDAYKPVLVVRTDKARIESEEDVCALAGDDGEQEQSVLEPTVKEGIALILQAVEVFQTVPS</sequence>
<protein>
    <submittedName>
        <fullName evidence="2">Uncharacterized protein</fullName>
    </submittedName>
</protein>
<name>A0ABD1CI10_CULPP</name>
<comment type="caution">
    <text evidence="2">The sequence shown here is derived from an EMBL/GenBank/DDBJ whole genome shotgun (WGS) entry which is preliminary data.</text>
</comment>
<dbReference type="EMBL" id="JBEHCU010011974">
    <property type="protein sequence ID" value="KAL1376045.1"/>
    <property type="molecule type" value="Genomic_DNA"/>
</dbReference>
<accession>A0ABD1CI10</accession>
<feature type="compositionally biased region" description="Low complexity" evidence="1">
    <location>
        <begin position="145"/>
        <end position="160"/>
    </location>
</feature>
<dbReference type="Proteomes" id="UP001562425">
    <property type="component" value="Unassembled WGS sequence"/>
</dbReference>
<organism evidence="2 3">
    <name type="scientific">Culex pipiens pipiens</name>
    <name type="common">Northern house mosquito</name>
    <dbReference type="NCBI Taxonomy" id="38569"/>
    <lineage>
        <taxon>Eukaryota</taxon>
        <taxon>Metazoa</taxon>
        <taxon>Ecdysozoa</taxon>
        <taxon>Arthropoda</taxon>
        <taxon>Hexapoda</taxon>
        <taxon>Insecta</taxon>
        <taxon>Pterygota</taxon>
        <taxon>Neoptera</taxon>
        <taxon>Endopterygota</taxon>
        <taxon>Diptera</taxon>
        <taxon>Nematocera</taxon>
        <taxon>Culicoidea</taxon>
        <taxon>Culicidae</taxon>
        <taxon>Culicinae</taxon>
        <taxon>Culicini</taxon>
        <taxon>Culex</taxon>
        <taxon>Culex</taxon>
    </lineage>
</organism>
<dbReference type="AlphaFoldDB" id="A0ABD1CI10"/>
<gene>
    <name evidence="2" type="ORF">pipiens_017115</name>
</gene>
<evidence type="ECO:0000256" key="1">
    <source>
        <dbReference type="SAM" id="MobiDB-lite"/>
    </source>
</evidence>
<proteinExistence type="predicted"/>
<evidence type="ECO:0000313" key="3">
    <source>
        <dbReference type="Proteomes" id="UP001562425"/>
    </source>
</evidence>
<reference evidence="2 3" key="1">
    <citation type="submission" date="2024-05" db="EMBL/GenBank/DDBJ databases">
        <title>Culex pipiens pipiens assembly and annotation.</title>
        <authorList>
            <person name="Alout H."/>
            <person name="Durand T."/>
        </authorList>
    </citation>
    <scope>NUCLEOTIDE SEQUENCE [LARGE SCALE GENOMIC DNA]</scope>
    <source>
        <strain evidence="2">HA-2024</strain>
        <tissue evidence="2">Whole body</tissue>
    </source>
</reference>
<keyword evidence="3" id="KW-1185">Reference proteome</keyword>
<feature type="region of interest" description="Disordered" evidence="1">
    <location>
        <begin position="145"/>
        <end position="171"/>
    </location>
</feature>
<evidence type="ECO:0000313" key="2">
    <source>
        <dbReference type="EMBL" id="KAL1376045.1"/>
    </source>
</evidence>